<dbReference type="Proteomes" id="UP000663860">
    <property type="component" value="Unassembled WGS sequence"/>
</dbReference>
<protein>
    <submittedName>
        <fullName evidence="1">Uncharacterized protein</fullName>
    </submittedName>
</protein>
<name>A0A813NIC7_9BILA</name>
<organism evidence="1 3">
    <name type="scientific">Adineta steineri</name>
    <dbReference type="NCBI Taxonomy" id="433720"/>
    <lineage>
        <taxon>Eukaryota</taxon>
        <taxon>Metazoa</taxon>
        <taxon>Spiralia</taxon>
        <taxon>Gnathifera</taxon>
        <taxon>Rotifera</taxon>
        <taxon>Eurotatoria</taxon>
        <taxon>Bdelloidea</taxon>
        <taxon>Adinetida</taxon>
        <taxon>Adinetidae</taxon>
        <taxon>Adineta</taxon>
    </lineage>
</organism>
<comment type="caution">
    <text evidence="1">The sequence shown here is derived from an EMBL/GenBank/DDBJ whole genome shotgun (WGS) entry which is preliminary data.</text>
</comment>
<dbReference type="SUPFAM" id="SSF69318">
    <property type="entry name" value="Integrin alpha N-terminal domain"/>
    <property type="match status" value="1"/>
</dbReference>
<sequence>MFKKIKKTYPVENDVTAVSVADWNNDSYPDFVTTDYSDNTISLYINPKNGLFKNKKIFIQMLDHGV</sequence>
<dbReference type="InterPro" id="IPR028994">
    <property type="entry name" value="Integrin_alpha_N"/>
</dbReference>
<evidence type="ECO:0000313" key="2">
    <source>
        <dbReference type="EMBL" id="CAF4152936.1"/>
    </source>
</evidence>
<proteinExistence type="predicted"/>
<evidence type="ECO:0000313" key="1">
    <source>
        <dbReference type="EMBL" id="CAF0738619.1"/>
    </source>
</evidence>
<dbReference type="Proteomes" id="UP000663868">
    <property type="component" value="Unassembled WGS sequence"/>
</dbReference>
<evidence type="ECO:0000313" key="3">
    <source>
        <dbReference type="Proteomes" id="UP000663860"/>
    </source>
</evidence>
<accession>A0A813NIC7</accession>
<dbReference type="AlphaFoldDB" id="A0A813NIC7"/>
<dbReference type="EMBL" id="CAJOBB010006167">
    <property type="protein sequence ID" value="CAF4152936.1"/>
    <property type="molecule type" value="Genomic_DNA"/>
</dbReference>
<reference evidence="1" key="1">
    <citation type="submission" date="2021-02" db="EMBL/GenBank/DDBJ databases">
        <authorList>
            <person name="Nowell W R."/>
        </authorList>
    </citation>
    <scope>NUCLEOTIDE SEQUENCE</scope>
</reference>
<gene>
    <name evidence="1" type="ORF">IZO911_LOCUS3389</name>
    <name evidence="2" type="ORF">KXQ929_LOCUS37362</name>
</gene>
<dbReference type="EMBL" id="CAJNOE010000017">
    <property type="protein sequence ID" value="CAF0738619.1"/>
    <property type="molecule type" value="Genomic_DNA"/>
</dbReference>